<dbReference type="InterPro" id="IPR036263">
    <property type="entry name" value="Chorismate_II_sf"/>
</dbReference>
<dbReference type="InterPro" id="IPR002701">
    <property type="entry name" value="CM_II_prokaryot"/>
</dbReference>
<keyword evidence="3" id="KW-0413">Isomerase</keyword>
<dbReference type="PROSITE" id="PS51168">
    <property type="entry name" value="CHORISMATE_MUT_2"/>
    <property type="match status" value="1"/>
</dbReference>
<protein>
    <recommendedName>
        <fullName evidence="1">chorismate mutase</fullName>
        <ecNumber evidence="1">5.4.99.5</ecNumber>
    </recommendedName>
</protein>
<evidence type="ECO:0000256" key="1">
    <source>
        <dbReference type="ARBA" id="ARBA00012404"/>
    </source>
</evidence>
<organism evidence="3 4">
    <name type="scientific">Benzoatithermus flavus</name>
    <dbReference type="NCBI Taxonomy" id="3108223"/>
    <lineage>
        <taxon>Bacteria</taxon>
        <taxon>Pseudomonadati</taxon>
        <taxon>Pseudomonadota</taxon>
        <taxon>Alphaproteobacteria</taxon>
        <taxon>Geminicoccales</taxon>
        <taxon>Geminicoccaceae</taxon>
        <taxon>Benzoatithermus</taxon>
    </lineage>
</organism>
<name>A0ABU8XS40_9PROT</name>
<accession>A0ABU8XS40</accession>
<proteinExistence type="predicted"/>
<dbReference type="Gene3D" id="1.20.59.10">
    <property type="entry name" value="Chorismate mutase"/>
    <property type="match status" value="1"/>
</dbReference>
<dbReference type="RefSeq" id="WP_418159890.1">
    <property type="nucleotide sequence ID" value="NZ_JBBLZC010000012.1"/>
</dbReference>
<dbReference type="SMART" id="SM00830">
    <property type="entry name" value="CM_2"/>
    <property type="match status" value="1"/>
</dbReference>
<evidence type="ECO:0000313" key="4">
    <source>
        <dbReference type="Proteomes" id="UP001375743"/>
    </source>
</evidence>
<keyword evidence="4" id="KW-1185">Reference proteome</keyword>
<dbReference type="Pfam" id="PF01817">
    <property type="entry name" value="CM_2"/>
    <property type="match status" value="1"/>
</dbReference>
<evidence type="ECO:0000259" key="2">
    <source>
        <dbReference type="PROSITE" id="PS51168"/>
    </source>
</evidence>
<dbReference type="Proteomes" id="UP001375743">
    <property type="component" value="Unassembled WGS sequence"/>
</dbReference>
<dbReference type="EC" id="5.4.99.5" evidence="1"/>
<dbReference type="InterPro" id="IPR036979">
    <property type="entry name" value="CM_dom_sf"/>
</dbReference>
<reference evidence="3 4" key="1">
    <citation type="submission" date="2024-01" db="EMBL/GenBank/DDBJ databases">
        <title>Multi-omics insights into the function and evolution of sodium benzoate biodegradation pathways in Benzoatithermus flavus gen. nov., sp. nov. from hot spring.</title>
        <authorList>
            <person name="Hu C.-J."/>
            <person name="Li W.-J."/>
        </authorList>
    </citation>
    <scope>NUCLEOTIDE SEQUENCE [LARGE SCALE GENOMIC DNA]</scope>
    <source>
        <strain evidence="3 4">SYSU G07066</strain>
    </source>
</reference>
<comment type="caution">
    <text evidence="3">The sequence shown here is derived from an EMBL/GenBank/DDBJ whole genome shotgun (WGS) entry which is preliminary data.</text>
</comment>
<dbReference type="GO" id="GO:0004106">
    <property type="term" value="F:chorismate mutase activity"/>
    <property type="evidence" value="ECO:0007669"/>
    <property type="project" value="UniProtKB-EC"/>
</dbReference>
<evidence type="ECO:0000313" key="3">
    <source>
        <dbReference type="EMBL" id="MEK0084040.1"/>
    </source>
</evidence>
<gene>
    <name evidence="3" type="ORF">U1T56_12825</name>
</gene>
<feature type="domain" description="Chorismate mutase" evidence="2">
    <location>
        <begin position="4"/>
        <end position="96"/>
    </location>
</feature>
<dbReference type="SUPFAM" id="SSF48600">
    <property type="entry name" value="Chorismate mutase II"/>
    <property type="match status" value="1"/>
</dbReference>
<dbReference type="EMBL" id="JBBLZC010000012">
    <property type="protein sequence ID" value="MEK0084040.1"/>
    <property type="molecule type" value="Genomic_DNA"/>
</dbReference>
<sequence>MAPPPDHEELENLRREVDRLDAAMVDLLAERMRVVQAIARIKQAATNGRPAIRPGREAVILRRLAERAAGRFPTAALLRMWRELLAATTRAQAPFTVAVQVPPDQPALWDVARDHFGSLTPMLRTESGSQALRLLAEDVSRLAVLPLPGEEHGWWISLLDTSVLPLRIVARLPFSNPGTYPEGVDGFVVGAIEPEPSGDDVSLIAVETVEDVSRARLLELLGAAGQAPRWLAGRRRSEAGHALHLLELDGFPMPHDPRLDHVLAHAREHVLRCVWLGGYARPLPVGEGV</sequence>